<dbReference type="EMBL" id="JAATWM020000045">
    <property type="protein sequence ID" value="KAF9871406.1"/>
    <property type="molecule type" value="Genomic_DNA"/>
</dbReference>
<evidence type="ECO:0000313" key="3">
    <source>
        <dbReference type="EMBL" id="KAF9871406.1"/>
    </source>
</evidence>
<dbReference type="SUPFAM" id="SSF54695">
    <property type="entry name" value="POZ domain"/>
    <property type="match status" value="1"/>
</dbReference>
<dbReference type="GeneID" id="62166841"/>
<evidence type="ECO:0000313" key="4">
    <source>
        <dbReference type="Proteomes" id="UP000781932"/>
    </source>
</evidence>
<dbReference type="AlphaFoldDB" id="A0A9P6HYF7"/>
<evidence type="ECO:0000256" key="1">
    <source>
        <dbReference type="SAM" id="MobiDB-lite"/>
    </source>
</evidence>
<dbReference type="Gene3D" id="3.30.710.10">
    <property type="entry name" value="Potassium Channel Kv1.1, Chain A"/>
    <property type="match status" value="1"/>
</dbReference>
<sequence length="283" mass="32897">MSTESAANMEDEVEKDINDTSGVAEDSNASTAAVAPKKPRPRIDTVDVDWLFSDQGDSPFVTIKCGDDHKSFVVLKSILTRNSDFFQKCLNEPWTESRSSTVHLPDVKPEYMELYLRLATRQALLNTALQTESLVQLHDFLCNNRLVHFLMFYKTCDYLQNRELAKGVQDLFFEFMRNHTSPKVEERWKPYFQTFAHCFDLLEPGHTIQRRLQRFLVKIFCDRVSSEIYFTHCKVLKNRHAFVFEVTQQFALNAMWKDASTKAKADKHKTQRMSVDDDSEAEE</sequence>
<dbReference type="OrthoDB" id="2100128at2759"/>
<dbReference type="Pfam" id="PF00651">
    <property type="entry name" value="BTB"/>
    <property type="match status" value="1"/>
</dbReference>
<accession>A0A9P6HYF7</accession>
<reference evidence="3" key="1">
    <citation type="submission" date="2020-03" db="EMBL/GenBank/DDBJ databases">
        <authorList>
            <person name="He L."/>
        </authorList>
    </citation>
    <scope>NUCLEOTIDE SEQUENCE</scope>
    <source>
        <strain evidence="3">CkLH20</strain>
    </source>
</reference>
<gene>
    <name evidence="3" type="ORF">CkaCkLH20_11053</name>
</gene>
<dbReference type="PANTHER" id="PTHR47843:SF2">
    <property type="entry name" value="BTB DOMAIN-CONTAINING PROTEIN"/>
    <property type="match status" value="1"/>
</dbReference>
<keyword evidence="4" id="KW-1185">Reference proteome</keyword>
<evidence type="ECO:0000259" key="2">
    <source>
        <dbReference type="Pfam" id="PF00651"/>
    </source>
</evidence>
<dbReference type="PANTHER" id="PTHR47843">
    <property type="entry name" value="BTB DOMAIN-CONTAINING PROTEIN-RELATED"/>
    <property type="match status" value="1"/>
</dbReference>
<dbReference type="InterPro" id="IPR000210">
    <property type="entry name" value="BTB/POZ_dom"/>
</dbReference>
<protein>
    <recommendedName>
        <fullName evidence="2">BTB domain-containing protein</fullName>
    </recommendedName>
</protein>
<feature type="region of interest" description="Disordered" evidence="1">
    <location>
        <begin position="1"/>
        <end position="39"/>
    </location>
</feature>
<dbReference type="Proteomes" id="UP000781932">
    <property type="component" value="Unassembled WGS sequence"/>
</dbReference>
<feature type="region of interest" description="Disordered" evidence="1">
    <location>
        <begin position="262"/>
        <end position="283"/>
    </location>
</feature>
<dbReference type="InterPro" id="IPR011333">
    <property type="entry name" value="SKP1/BTB/POZ_sf"/>
</dbReference>
<proteinExistence type="predicted"/>
<feature type="domain" description="BTB" evidence="2">
    <location>
        <begin position="61"/>
        <end position="147"/>
    </location>
</feature>
<reference evidence="3" key="2">
    <citation type="submission" date="2020-11" db="EMBL/GenBank/DDBJ databases">
        <title>Whole genome sequencing of Colletotrichum sp.</title>
        <authorList>
            <person name="Li H."/>
        </authorList>
    </citation>
    <scope>NUCLEOTIDE SEQUENCE</scope>
    <source>
        <strain evidence="3">CkLH20</strain>
    </source>
</reference>
<name>A0A9P6HYF7_9PEZI</name>
<comment type="caution">
    <text evidence="3">The sequence shown here is derived from an EMBL/GenBank/DDBJ whole genome shotgun (WGS) entry which is preliminary data.</text>
</comment>
<organism evidence="3 4">
    <name type="scientific">Colletotrichum karsti</name>
    <dbReference type="NCBI Taxonomy" id="1095194"/>
    <lineage>
        <taxon>Eukaryota</taxon>
        <taxon>Fungi</taxon>
        <taxon>Dikarya</taxon>
        <taxon>Ascomycota</taxon>
        <taxon>Pezizomycotina</taxon>
        <taxon>Sordariomycetes</taxon>
        <taxon>Hypocreomycetidae</taxon>
        <taxon>Glomerellales</taxon>
        <taxon>Glomerellaceae</taxon>
        <taxon>Colletotrichum</taxon>
        <taxon>Colletotrichum boninense species complex</taxon>
    </lineage>
</organism>
<dbReference type="RefSeq" id="XP_038740867.1">
    <property type="nucleotide sequence ID" value="XM_038893767.1"/>
</dbReference>
<dbReference type="CDD" id="cd18186">
    <property type="entry name" value="BTB_POZ_ZBTB_KLHL-like"/>
    <property type="match status" value="1"/>
</dbReference>